<name>A0A6J4L7R2_9BACT</name>
<dbReference type="EMBL" id="CADCTW010000097">
    <property type="protein sequence ID" value="CAA9323570.1"/>
    <property type="molecule type" value="Genomic_DNA"/>
</dbReference>
<gene>
    <name evidence="1" type="ORF">AVDCRST_MAG68-2106</name>
</gene>
<accession>A0A6J4L7R2</accession>
<sequence>MPTDLRGAPRATVRKRREDGMVVVQRIGAAGDYGWFTYHLTRWGARRAARLYESNGRTVGIRP</sequence>
<dbReference type="AlphaFoldDB" id="A0A6J4L7R2"/>
<evidence type="ECO:0000313" key="1">
    <source>
        <dbReference type="EMBL" id="CAA9323570.1"/>
    </source>
</evidence>
<protein>
    <submittedName>
        <fullName evidence="1">Uncharacterized protein</fullName>
    </submittedName>
</protein>
<reference evidence="1" key="1">
    <citation type="submission" date="2020-02" db="EMBL/GenBank/DDBJ databases">
        <authorList>
            <person name="Meier V. D."/>
        </authorList>
    </citation>
    <scope>NUCLEOTIDE SEQUENCE</scope>
    <source>
        <strain evidence="1">AVDCRST_MAG68</strain>
    </source>
</reference>
<proteinExistence type="predicted"/>
<organism evidence="1">
    <name type="scientific">uncultured Gemmatimonadota bacterium</name>
    <dbReference type="NCBI Taxonomy" id="203437"/>
    <lineage>
        <taxon>Bacteria</taxon>
        <taxon>Pseudomonadati</taxon>
        <taxon>Gemmatimonadota</taxon>
        <taxon>environmental samples</taxon>
    </lineage>
</organism>